<name>A0ABT2PU53_9MOLU</name>
<accession>A0ABT2PU53</accession>
<proteinExistence type="predicted"/>
<evidence type="ECO:0000313" key="3">
    <source>
        <dbReference type="Proteomes" id="UP001209076"/>
    </source>
</evidence>
<dbReference type="Pfam" id="PF09527">
    <property type="entry name" value="ATPase_gene1"/>
    <property type="match status" value="1"/>
</dbReference>
<evidence type="ECO:0000256" key="1">
    <source>
        <dbReference type="SAM" id="Phobius"/>
    </source>
</evidence>
<comment type="caution">
    <text evidence="2">The sequence shown here is derived from an EMBL/GenBank/DDBJ whole genome shotgun (WGS) entry which is preliminary data.</text>
</comment>
<feature type="transmembrane region" description="Helical" evidence="1">
    <location>
        <begin position="21"/>
        <end position="43"/>
    </location>
</feature>
<gene>
    <name evidence="2" type="ORF">N7603_02200</name>
</gene>
<keyword evidence="1" id="KW-0812">Transmembrane</keyword>
<keyword evidence="1" id="KW-0472">Membrane</keyword>
<reference evidence="3" key="1">
    <citation type="submission" date="2023-07" db="EMBL/GenBank/DDBJ databases">
        <title>Novel Mycoplasma species identified in domestic and wild animals.</title>
        <authorList>
            <person name="Volokhov D.V."/>
            <person name="Furtak V.A."/>
            <person name="Zagorodnyaya T.A."/>
        </authorList>
    </citation>
    <scope>NUCLEOTIDE SEQUENCE [LARGE SCALE GENOMIC DNA]</scope>
    <source>
        <strain evidence="3">92-19</strain>
    </source>
</reference>
<keyword evidence="3" id="KW-1185">Reference proteome</keyword>
<feature type="transmembrane region" description="Helical" evidence="1">
    <location>
        <begin position="49"/>
        <end position="70"/>
    </location>
</feature>
<dbReference type="EMBL" id="JAOEGN010000003">
    <property type="protein sequence ID" value="MCU0104466.1"/>
    <property type="molecule type" value="Genomic_DNA"/>
</dbReference>
<protein>
    <submittedName>
        <fullName evidence="2">AtpZ/AtpI family protein</fullName>
    </submittedName>
</protein>
<dbReference type="RefSeq" id="WP_262095702.1">
    <property type="nucleotide sequence ID" value="NZ_JAOEGN010000003.1"/>
</dbReference>
<keyword evidence="1" id="KW-1133">Transmembrane helix</keyword>
<sequence>MEPKKERQRKSLAGFIKEYNIVISFFYELVFVLLGLIVLGVVLDNYLNTKVLFTILFTLFGIYSSISTLYKRMKNKR</sequence>
<dbReference type="InterPro" id="IPR032820">
    <property type="entry name" value="ATPase_put"/>
</dbReference>
<organism evidence="2 3">
    <name type="scientific">Paracholeplasma vituli</name>
    <dbReference type="NCBI Taxonomy" id="69473"/>
    <lineage>
        <taxon>Bacteria</taxon>
        <taxon>Bacillati</taxon>
        <taxon>Mycoplasmatota</taxon>
        <taxon>Mollicutes</taxon>
        <taxon>Acholeplasmatales</taxon>
        <taxon>Acholeplasmataceae</taxon>
        <taxon>Paracholeplasma</taxon>
    </lineage>
</organism>
<dbReference type="Proteomes" id="UP001209076">
    <property type="component" value="Unassembled WGS sequence"/>
</dbReference>
<evidence type="ECO:0000313" key="2">
    <source>
        <dbReference type="EMBL" id="MCU0104466.1"/>
    </source>
</evidence>